<proteinExistence type="inferred from homology"/>
<comment type="subcellular location">
    <subcellularLocation>
        <location evidence="1 6">Cell membrane</location>
        <topology evidence="1 6">Multi-pass membrane protein</topology>
    </subcellularLocation>
</comment>
<feature type="transmembrane region" description="Helical" evidence="6">
    <location>
        <begin position="18"/>
        <end position="36"/>
    </location>
</feature>
<feature type="transmembrane region" description="Helical" evidence="6">
    <location>
        <begin position="56"/>
        <end position="77"/>
    </location>
</feature>
<evidence type="ECO:0000259" key="7">
    <source>
        <dbReference type="PROSITE" id="PS50928"/>
    </source>
</evidence>
<dbReference type="SUPFAM" id="SSF161098">
    <property type="entry name" value="MetI-like"/>
    <property type="match status" value="1"/>
</dbReference>
<feature type="transmembrane region" description="Helical" evidence="6">
    <location>
        <begin position="241"/>
        <end position="258"/>
    </location>
</feature>
<dbReference type="Proteomes" id="UP000434052">
    <property type="component" value="Unassembled WGS sequence"/>
</dbReference>
<comment type="similarity">
    <text evidence="6">Belongs to the binding-protein-dependent transport system permease family.</text>
</comment>
<sequence>MDAVRERLVNGPDLRQRALSYGAWGALGLAFILGLWRTGFFDFSMIATGLGKLGNVLAFMLPPAAHGYFGEFALAIAQTLGMAFLGTLLASLAAVPLGFLGAKNVIPQWAFHFGLRRGFDTVRGVDVLIWALIFINVVGLGPFAGILAIAVSDTGVLAKLFAEAIENVDRKQVEGVRASGANRVQVMRFGILPQVLPVMLSNSLYYFESNTRSATILGIVGAGGIGLQLSDRIRVNNWDEACFIILMILVTVSLIDMLSRTIRMRIINNPDYRP</sequence>
<protein>
    <submittedName>
        <fullName evidence="9">Phosphonate ABC transporter, permease protein PhnE</fullName>
    </submittedName>
</protein>
<organism evidence="9 10">
    <name type="scientific">Oceanidesulfovibrio marinus</name>
    <dbReference type="NCBI Taxonomy" id="370038"/>
    <lineage>
        <taxon>Bacteria</taxon>
        <taxon>Pseudomonadati</taxon>
        <taxon>Thermodesulfobacteriota</taxon>
        <taxon>Desulfovibrionia</taxon>
        <taxon>Desulfovibrionales</taxon>
        <taxon>Desulfovibrionaceae</taxon>
        <taxon>Oceanidesulfovibrio</taxon>
    </lineage>
</organism>
<reference evidence="9 10" key="1">
    <citation type="submission" date="2018-06" db="EMBL/GenBank/DDBJ databases">
        <title>Complete genome of Desulfovibrio marinus P48SEP.</title>
        <authorList>
            <person name="Crispim J.S."/>
            <person name="Vidigal P.M.P."/>
            <person name="Silva L.C.F."/>
            <person name="Araujo L.C."/>
            <person name="Laguardia C.N."/>
            <person name="Dias R.S."/>
            <person name="Sousa M.P."/>
            <person name="Paula S.O."/>
            <person name="Silva C."/>
        </authorList>
    </citation>
    <scope>NUCLEOTIDE SEQUENCE [LARGE SCALE GENOMIC DNA]</scope>
    <source>
        <strain evidence="9 10">P48SEP</strain>
    </source>
</reference>
<dbReference type="AlphaFoldDB" id="A0A6P1ZFI1"/>
<evidence type="ECO:0000256" key="4">
    <source>
        <dbReference type="ARBA" id="ARBA00022989"/>
    </source>
</evidence>
<dbReference type="InterPro" id="IPR000515">
    <property type="entry name" value="MetI-like"/>
</dbReference>
<dbReference type="Pfam" id="PF00528">
    <property type="entry name" value="BPD_transp_1"/>
    <property type="match status" value="1"/>
</dbReference>
<feature type="domain" description="ABC transmembrane type-1" evidence="7">
    <location>
        <begin position="76"/>
        <end position="259"/>
    </location>
</feature>
<dbReference type="PANTHER" id="PTHR30043">
    <property type="entry name" value="PHOSPHONATES TRANSPORT SYSTEM PERMEASE PROTEIN"/>
    <property type="match status" value="1"/>
</dbReference>
<keyword evidence="11" id="KW-1185">Reference proteome</keyword>
<evidence type="ECO:0000256" key="5">
    <source>
        <dbReference type="ARBA" id="ARBA00023136"/>
    </source>
</evidence>
<dbReference type="EMBL" id="QMIF01000007">
    <property type="protein sequence ID" value="TVM33443.1"/>
    <property type="molecule type" value="Genomic_DNA"/>
</dbReference>
<dbReference type="InterPro" id="IPR005769">
    <property type="entry name" value="PhnE/PtxC"/>
</dbReference>
<dbReference type="GO" id="GO:0005886">
    <property type="term" value="C:plasma membrane"/>
    <property type="evidence" value="ECO:0007669"/>
    <property type="project" value="UniProtKB-SubCell"/>
</dbReference>
<keyword evidence="5 6" id="KW-0472">Membrane</keyword>
<keyword evidence="3 6" id="KW-0812">Transmembrane</keyword>
<evidence type="ECO:0000313" key="10">
    <source>
        <dbReference type="Proteomes" id="UP000434052"/>
    </source>
</evidence>
<dbReference type="Proteomes" id="UP000503251">
    <property type="component" value="Chromosome"/>
</dbReference>
<gene>
    <name evidence="9" type="primary">phnE</name>
    <name evidence="9" type="ORF">DQK91_12345</name>
    <name evidence="8" type="ORF">E8L03_02940</name>
</gene>
<dbReference type="NCBIfam" id="TIGR01097">
    <property type="entry name" value="PhnE"/>
    <property type="match status" value="1"/>
</dbReference>
<dbReference type="OrthoDB" id="7820570at2"/>
<dbReference type="Gene3D" id="1.10.3720.10">
    <property type="entry name" value="MetI-like"/>
    <property type="match status" value="1"/>
</dbReference>
<feature type="transmembrane region" description="Helical" evidence="6">
    <location>
        <begin position="127"/>
        <end position="151"/>
    </location>
</feature>
<evidence type="ECO:0000313" key="8">
    <source>
        <dbReference type="EMBL" id="QJT07944.1"/>
    </source>
</evidence>
<accession>A0A6P1ZFI1</accession>
<evidence type="ECO:0000256" key="3">
    <source>
        <dbReference type="ARBA" id="ARBA00022692"/>
    </source>
</evidence>
<keyword evidence="4 6" id="KW-1133">Transmembrane helix</keyword>
<name>A0A6P1ZFI1_9BACT</name>
<dbReference type="PROSITE" id="PS50928">
    <property type="entry name" value="ABC_TM1"/>
    <property type="match status" value="1"/>
</dbReference>
<evidence type="ECO:0000256" key="2">
    <source>
        <dbReference type="ARBA" id="ARBA00022448"/>
    </source>
</evidence>
<keyword evidence="2 6" id="KW-0813">Transport</keyword>
<dbReference type="GO" id="GO:0015416">
    <property type="term" value="F:ABC-type phosphonate transporter activity"/>
    <property type="evidence" value="ECO:0007669"/>
    <property type="project" value="InterPro"/>
</dbReference>
<dbReference type="InterPro" id="IPR035906">
    <property type="entry name" value="MetI-like_sf"/>
</dbReference>
<feature type="transmembrane region" description="Helical" evidence="6">
    <location>
        <begin position="83"/>
        <end position="106"/>
    </location>
</feature>
<evidence type="ECO:0000313" key="9">
    <source>
        <dbReference type="EMBL" id="TVM33443.1"/>
    </source>
</evidence>
<dbReference type="CDD" id="cd06261">
    <property type="entry name" value="TM_PBP2"/>
    <property type="match status" value="1"/>
</dbReference>
<dbReference type="RefSeq" id="WP_144305665.1">
    <property type="nucleotide sequence ID" value="NZ_CP039543.1"/>
</dbReference>
<evidence type="ECO:0000256" key="6">
    <source>
        <dbReference type="RuleBase" id="RU363032"/>
    </source>
</evidence>
<reference evidence="8 11" key="2">
    <citation type="submission" date="2019-04" db="EMBL/GenBank/DDBJ databases">
        <title>Isolation and culture of sulfate reducing bacteria from the cold seep of the South China Sea.</title>
        <authorList>
            <person name="Sun C."/>
            <person name="Liu R."/>
        </authorList>
    </citation>
    <scope>NUCLEOTIDE SEQUENCE [LARGE SCALE GENOMIC DNA]</scope>
    <source>
        <strain evidence="8 11">CS1</strain>
    </source>
</reference>
<evidence type="ECO:0000313" key="11">
    <source>
        <dbReference type="Proteomes" id="UP000503251"/>
    </source>
</evidence>
<dbReference type="PANTHER" id="PTHR30043:SF9">
    <property type="entry name" value="PHOSPHONATES TRANSPORT SYSTEM PERMEASE PROTEIN"/>
    <property type="match status" value="1"/>
</dbReference>
<dbReference type="EMBL" id="CP039543">
    <property type="protein sequence ID" value="QJT07944.1"/>
    <property type="molecule type" value="Genomic_DNA"/>
</dbReference>
<evidence type="ECO:0000256" key="1">
    <source>
        <dbReference type="ARBA" id="ARBA00004651"/>
    </source>
</evidence>